<protein>
    <submittedName>
        <fullName evidence="4">Zinc finger protein 5-like</fullName>
    </submittedName>
</protein>
<dbReference type="PROSITE" id="PS00028">
    <property type="entry name" value="ZINC_FINGER_C2H2_1"/>
    <property type="match status" value="1"/>
</dbReference>
<dbReference type="InterPro" id="IPR013087">
    <property type="entry name" value="Znf_C2H2_type"/>
</dbReference>
<dbReference type="PROSITE" id="PS50157">
    <property type="entry name" value="ZINC_FINGER_C2H2_2"/>
    <property type="match status" value="1"/>
</dbReference>
<dbReference type="PANTHER" id="PTHR46353:SF5">
    <property type="entry name" value="ZINC FINGER PROTEIN 5"/>
    <property type="match status" value="1"/>
</dbReference>
<evidence type="ECO:0000256" key="1">
    <source>
        <dbReference type="PROSITE-ProRule" id="PRU00042"/>
    </source>
</evidence>
<evidence type="ECO:0000313" key="3">
    <source>
        <dbReference type="Proteomes" id="UP000813463"/>
    </source>
</evidence>
<accession>A0ABM3R3Y8</accession>
<keyword evidence="1" id="KW-0479">Metal-binding</keyword>
<dbReference type="RefSeq" id="XP_056690335.1">
    <property type="nucleotide sequence ID" value="XM_056834357.1"/>
</dbReference>
<dbReference type="SUPFAM" id="SSF57667">
    <property type="entry name" value="beta-beta-alpha zinc fingers"/>
    <property type="match status" value="1"/>
</dbReference>
<gene>
    <name evidence="4" type="primary">LOC130465551</name>
</gene>
<name>A0ABM3R3Y8_SPIOL</name>
<feature type="domain" description="C2H2-type" evidence="2">
    <location>
        <begin position="45"/>
        <end position="72"/>
    </location>
</feature>
<dbReference type="Gene3D" id="3.30.160.60">
    <property type="entry name" value="Classic Zinc Finger"/>
    <property type="match status" value="1"/>
</dbReference>
<reference evidence="3" key="1">
    <citation type="journal article" date="2021" name="Nat. Commun.">
        <title>Genomic analyses provide insights into spinach domestication and the genetic basis of agronomic traits.</title>
        <authorList>
            <person name="Cai X."/>
            <person name="Sun X."/>
            <person name="Xu C."/>
            <person name="Sun H."/>
            <person name="Wang X."/>
            <person name="Ge C."/>
            <person name="Zhang Z."/>
            <person name="Wang Q."/>
            <person name="Fei Z."/>
            <person name="Jiao C."/>
            <person name="Wang Q."/>
        </authorList>
    </citation>
    <scope>NUCLEOTIDE SEQUENCE [LARGE SCALE GENOMIC DNA]</scope>
    <source>
        <strain evidence="3">cv. Varoflay</strain>
    </source>
</reference>
<proteinExistence type="predicted"/>
<evidence type="ECO:0000259" key="2">
    <source>
        <dbReference type="PROSITE" id="PS50157"/>
    </source>
</evidence>
<dbReference type="PANTHER" id="PTHR46353">
    <property type="entry name" value="ZINC FINGER PROTEIN 5"/>
    <property type="match status" value="1"/>
</dbReference>
<evidence type="ECO:0000313" key="4">
    <source>
        <dbReference type="RefSeq" id="XP_056690335.1"/>
    </source>
</evidence>
<sequence>MEKIDQFSQGAPIGKKLRLFGFDFDFSQNNASNLEHDEGRVQGKRKCPFCEKEFTNSQALGGHQNAHKKERLVMRKSQLAAKKASIEFYLRSLDHRFSSSLVYDSPFMFDSISEPLQVYVPY</sequence>
<dbReference type="InterPro" id="IPR036236">
    <property type="entry name" value="Znf_C2H2_sf"/>
</dbReference>
<keyword evidence="3" id="KW-1185">Reference proteome</keyword>
<dbReference type="Proteomes" id="UP000813463">
    <property type="component" value="Chromosome 1"/>
</dbReference>
<reference evidence="4" key="2">
    <citation type="submission" date="2025-08" db="UniProtKB">
        <authorList>
            <consortium name="RefSeq"/>
        </authorList>
    </citation>
    <scope>IDENTIFICATION</scope>
    <source>
        <tissue evidence="4">Leaf</tissue>
    </source>
</reference>
<dbReference type="GeneID" id="130465551"/>
<organism evidence="3 4">
    <name type="scientific">Spinacia oleracea</name>
    <name type="common">Spinach</name>
    <dbReference type="NCBI Taxonomy" id="3562"/>
    <lineage>
        <taxon>Eukaryota</taxon>
        <taxon>Viridiplantae</taxon>
        <taxon>Streptophyta</taxon>
        <taxon>Embryophyta</taxon>
        <taxon>Tracheophyta</taxon>
        <taxon>Spermatophyta</taxon>
        <taxon>Magnoliopsida</taxon>
        <taxon>eudicotyledons</taxon>
        <taxon>Gunneridae</taxon>
        <taxon>Pentapetalae</taxon>
        <taxon>Caryophyllales</taxon>
        <taxon>Chenopodiaceae</taxon>
        <taxon>Chenopodioideae</taxon>
        <taxon>Anserineae</taxon>
        <taxon>Spinacia</taxon>
    </lineage>
</organism>
<keyword evidence="1" id="KW-0863">Zinc-finger</keyword>
<dbReference type="InterPro" id="IPR044299">
    <property type="entry name" value="GIS3/ZFP5/ZFP6"/>
</dbReference>
<keyword evidence="1" id="KW-0862">Zinc</keyword>